<dbReference type="EMBL" id="JAAXEP010000001">
    <property type="protein sequence ID" value="MBY5626751.1"/>
    <property type="molecule type" value="Genomic_DNA"/>
</dbReference>
<evidence type="ECO:0000256" key="4">
    <source>
        <dbReference type="ARBA" id="ARBA00022912"/>
    </source>
</evidence>
<comment type="caution">
    <text evidence="7">The sequence shown here is derived from an EMBL/GenBank/DDBJ whole genome shotgun (WGS) entry which is preliminary data.</text>
</comment>
<keyword evidence="3" id="KW-0378">Hydrolase</keyword>
<feature type="domain" description="Phosphotyrosine protein phosphatase I" evidence="6">
    <location>
        <begin position="4"/>
        <end position="150"/>
    </location>
</feature>
<dbReference type="InterPro" id="IPR017867">
    <property type="entry name" value="Tyr_phospatase_low_mol_wt"/>
</dbReference>
<evidence type="ECO:0000259" key="6">
    <source>
        <dbReference type="SMART" id="SM00226"/>
    </source>
</evidence>
<gene>
    <name evidence="7" type="ORF">HFO42_01165</name>
</gene>
<dbReference type="PANTHER" id="PTHR11717:SF7">
    <property type="entry name" value="LOW MOLECULAR WEIGHT PHOSPHOTYROSINE PROTEIN PHOSPHATASE"/>
    <property type="match status" value="1"/>
</dbReference>
<dbReference type="PRINTS" id="PR00719">
    <property type="entry name" value="LMWPTPASE"/>
</dbReference>
<dbReference type="Pfam" id="PF01451">
    <property type="entry name" value="LMWPc"/>
    <property type="match status" value="1"/>
</dbReference>
<dbReference type="AlphaFoldDB" id="A0AAJ1A3P1"/>
<dbReference type="PANTHER" id="PTHR11717">
    <property type="entry name" value="LOW MOLECULAR WEIGHT PROTEIN TYROSINE PHOSPHATASE"/>
    <property type="match status" value="1"/>
</dbReference>
<dbReference type="RefSeq" id="WP_222259349.1">
    <property type="nucleotide sequence ID" value="NZ_JAAXDX010000006.1"/>
</dbReference>
<evidence type="ECO:0000256" key="2">
    <source>
        <dbReference type="ARBA" id="ARBA00013064"/>
    </source>
</evidence>
<evidence type="ECO:0000313" key="8">
    <source>
        <dbReference type="Proteomes" id="UP000825699"/>
    </source>
</evidence>
<feature type="active site" description="Nucleophile" evidence="5">
    <location>
        <position position="10"/>
    </location>
</feature>
<keyword evidence="4" id="KW-0904">Protein phosphatase</keyword>
<dbReference type="Gene3D" id="3.40.50.2300">
    <property type="match status" value="1"/>
</dbReference>
<feature type="active site" description="Proton donor" evidence="5">
    <location>
        <position position="124"/>
    </location>
</feature>
<dbReference type="InterPro" id="IPR023485">
    <property type="entry name" value="Ptyr_pPase"/>
</dbReference>
<name>A0AAJ1A3P1_RHILE</name>
<organism evidence="7 8">
    <name type="scientific">Rhizobium leguminosarum</name>
    <dbReference type="NCBI Taxonomy" id="384"/>
    <lineage>
        <taxon>Bacteria</taxon>
        <taxon>Pseudomonadati</taxon>
        <taxon>Pseudomonadota</taxon>
        <taxon>Alphaproteobacteria</taxon>
        <taxon>Hyphomicrobiales</taxon>
        <taxon>Rhizobiaceae</taxon>
        <taxon>Rhizobium/Agrobacterium group</taxon>
        <taxon>Rhizobium</taxon>
    </lineage>
</organism>
<evidence type="ECO:0000313" key="7">
    <source>
        <dbReference type="EMBL" id="MBY5626751.1"/>
    </source>
</evidence>
<dbReference type="Proteomes" id="UP000825699">
    <property type="component" value="Unassembled WGS sequence"/>
</dbReference>
<sequence length="166" mass="17687">MKRISILFVCMGNICRSPLAEGIFGHLIAQAGLTGDFTTASAGTGGWHEGKPPDRRSIAIAKSHGIDISGQRARRIRSGDFGDFDLILAMDRDNLAVLEKSALPGANIRLFGDIALGTGEDIPDPYYGGPDGFELVYTRLLTGCCRLLETLGVERASCSGNTSSVR</sequence>
<dbReference type="InterPro" id="IPR036196">
    <property type="entry name" value="Ptyr_pPase_sf"/>
</dbReference>
<evidence type="ECO:0000256" key="5">
    <source>
        <dbReference type="PIRSR" id="PIRSR617867-1"/>
    </source>
</evidence>
<dbReference type="InterPro" id="IPR050438">
    <property type="entry name" value="LMW_PTPase"/>
</dbReference>
<dbReference type="EC" id="3.1.3.48" evidence="2"/>
<protein>
    <recommendedName>
        <fullName evidence="2">protein-tyrosine-phosphatase</fullName>
        <ecNumber evidence="2">3.1.3.48</ecNumber>
    </recommendedName>
</protein>
<dbReference type="GO" id="GO:0004725">
    <property type="term" value="F:protein tyrosine phosphatase activity"/>
    <property type="evidence" value="ECO:0007669"/>
    <property type="project" value="UniProtKB-EC"/>
</dbReference>
<accession>A0AAJ1A3P1</accession>
<dbReference type="CDD" id="cd16343">
    <property type="entry name" value="LMWPTP"/>
    <property type="match status" value="1"/>
</dbReference>
<proteinExistence type="inferred from homology"/>
<dbReference type="SUPFAM" id="SSF52788">
    <property type="entry name" value="Phosphotyrosine protein phosphatases I"/>
    <property type="match status" value="1"/>
</dbReference>
<evidence type="ECO:0000256" key="1">
    <source>
        <dbReference type="ARBA" id="ARBA00011063"/>
    </source>
</evidence>
<dbReference type="SMART" id="SM00226">
    <property type="entry name" value="LMWPc"/>
    <property type="match status" value="1"/>
</dbReference>
<evidence type="ECO:0000256" key="3">
    <source>
        <dbReference type="ARBA" id="ARBA00022801"/>
    </source>
</evidence>
<comment type="similarity">
    <text evidence="1">Belongs to the low molecular weight phosphotyrosine protein phosphatase family.</text>
</comment>
<reference evidence="7" key="1">
    <citation type="submission" date="2020-04" db="EMBL/GenBank/DDBJ databases">
        <title>Global-level population genomics supports evidence of horizontal gene transfer on evolution of Rhizobia in Lentils.</title>
        <authorList>
            <person name="Gai Y."/>
            <person name="Cook D."/>
            <person name="Riely B."/>
        </authorList>
    </citation>
    <scope>NUCLEOTIDE SEQUENCE</scope>
    <source>
        <strain evidence="7">Derici101B</strain>
    </source>
</reference>
<feature type="active site" evidence="5">
    <location>
        <position position="16"/>
    </location>
</feature>